<dbReference type="CDD" id="cd01392">
    <property type="entry name" value="HTH_LacI"/>
    <property type="match status" value="1"/>
</dbReference>
<evidence type="ECO:0000313" key="9">
    <source>
        <dbReference type="EMBL" id="ARI75632.1"/>
    </source>
</evidence>
<dbReference type="Proteomes" id="UP000192527">
    <property type="component" value="Chromosome"/>
</dbReference>
<evidence type="ECO:0000256" key="5">
    <source>
        <dbReference type="ARBA" id="ARBA00023163"/>
    </source>
</evidence>
<dbReference type="KEGG" id="hmn:HM131_01780"/>
<dbReference type="AlphaFoldDB" id="A0A1W5ZQT0"/>
<keyword evidence="3" id="KW-0805">Transcription regulation</keyword>
<dbReference type="Pfam" id="PF00356">
    <property type="entry name" value="LacI"/>
    <property type="match status" value="1"/>
</dbReference>
<keyword evidence="6" id="KW-0175">Coiled coil</keyword>
<dbReference type="InterPro" id="IPR010982">
    <property type="entry name" value="Lambda_DNA-bd_dom_sf"/>
</dbReference>
<dbReference type="STRING" id="402384.HM131_01780"/>
<dbReference type="PROSITE" id="PS00356">
    <property type="entry name" value="HTH_LACI_1"/>
    <property type="match status" value="1"/>
</dbReference>
<protein>
    <recommendedName>
        <fullName evidence="1">Catabolite control protein A</fullName>
    </recommendedName>
</protein>
<dbReference type="CDD" id="cd06291">
    <property type="entry name" value="PBP1_Qymf-like"/>
    <property type="match status" value="1"/>
</dbReference>
<dbReference type="Gene3D" id="3.40.50.2300">
    <property type="match status" value="2"/>
</dbReference>
<dbReference type="SUPFAM" id="SSF53822">
    <property type="entry name" value="Periplasmic binding protein-like I"/>
    <property type="match status" value="1"/>
</dbReference>
<evidence type="ECO:0000259" key="8">
    <source>
        <dbReference type="PROSITE" id="PS50943"/>
    </source>
</evidence>
<dbReference type="InterPro" id="IPR028082">
    <property type="entry name" value="Peripla_BP_I"/>
</dbReference>
<sequence>MATIKDVARLAEVSTATVSRVLNGNGYVHLETKERVAKAIQQLNYRPNDVARSLYKGRSKMIALFVPDIMNPFFPELARAVEDMAKQHEYTFVLCNTDDDPEKEIAYIEALKQKSLDGIVVVSSTMSGAYMKDFDLPVIALDRILHKDLSSVTVNNKEGALQAVEYLKEIGCKRIAHIAGPEHVSNAKQRLNGYLDAVKQEDWFKYSYVEQGEYHFEEAKQATQRLLEKHPEIDGLFVANDLMGVGALKAAEALGIRVPEDLSIIAFDGITLGETTTPTLTTMAQPIYKIGARAAEMLIHQIEQIEQEKQDEEFKVTLVERDSTRNRREIHDNN</sequence>
<dbReference type="InterPro" id="IPR000843">
    <property type="entry name" value="HTH_LacI"/>
</dbReference>
<gene>
    <name evidence="9" type="ORF">HM131_01780</name>
</gene>
<evidence type="ECO:0000256" key="6">
    <source>
        <dbReference type="SAM" id="Coils"/>
    </source>
</evidence>
<organism evidence="9 10">
    <name type="scientific">Halobacillus mangrovi</name>
    <dbReference type="NCBI Taxonomy" id="402384"/>
    <lineage>
        <taxon>Bacteria</taxon>
        <taxon>Bacillati</taxon>
        <taxon>Bacillota</taxon>
        <taxon>Bacilli</taxon>
        <taxon>Bacillales</taxon>
        <taxon>Bacillaceae</taxon>
        <taxon>Halobacillus</taxon>
    </lineage>
</organism>
<reference evidence="9 10" key="1">
    <citation type="submission" date="2017-04" db="EMBL/GenBank/DDBJ databases">
        <title>The whole genome sequencing and assembly of Halobacillus mangrovi strain.</title>
        <authorList>
            <person name="Lee S.-J."/>
            <person name="Park M.-K."/>
            <person name="Kim J.-Y."/>
            <person name="Lee Y.-J."/>
            <person name="Yi H."/>
            <person name="Bahn Y.-S."/>
            <person name="Kim J.F."/>
            <person name="Lee D.-W."/>
        </authorList>
    </citation>
    <scope>NUCLEOTIDE SEQUENCE [LARGE SCALE GENOMIC DNA]</scope>
    <source>
        <strain evidence="9 10">KTB 131</strain>
    </source>
</reference>
<name>A0A1W5ZQT0_9BACI</name>
<dbReference type="FunFam" id="1.10.260.40:FF:000002">
    <property type="entry name" value="HTH-type transcriptional repressor PurR"/>
    <property type="match status" value="1"/>
</dbReference>
<dbReference type="PRINTS" id="PR00036">
    <property type="entry name" value="HTHLACI"/>
</dbReference>
<dbReference type="RefSeq" id="WP_085027355.1">
    <property type="nucleotide sequence ID" value="NZ_CP020772.1"/>
</dbReference>
<evidence type="ECO:0000256" key="3">
    <source>
        <dbReference type="ARBA" id="ARBA00023015"/>
    </source>
</evidence>
<keyword evidence="2" id="KW-0678">Repressor</keyword>
<dbReference type="PANTHER" id="PTHR30146">
    <property type="entry name" value="LACI-RELATED TRANSCRIPTIONAL REPRESSOR"/>
    <property type="match status" value="1"/>
</dbReference>
<accession>A0A1W5ZQT0</accession>
<evidence type="ECO:0000313" key="10">
    <source>
        <dbReference type="Proteomes" id="UP000192527"/>
    </source>
</evidence>
<evidence type="ECO:0000256" key="1">
    <source>
        <dbReference type="ARBA" id="ARBA00019435"/>
    </source>
</evidence>
<evidence type="ECO:0000259" key="7">
    <source>
        <dbReference type="PROSITE" id="PS50932"/>
    </source>
</evidence>
<dbReference type="SUPFAM" id="SSF47413">
    <property type="entry name" value="lambda repressor-like DNA-binding domains"/>
    <property type="match status" value="1"/>
</dbReference>
<dbReference type="GO" id="GO:0000976">
    <property type="term" value="F:transcription cis-regulatory region binding"/>
    <property type="evidence" value="ECO:0007669"/>
    <property type="project" value="TreeGrafter"/>
</dbReference>
<dbReference type="PANTHER" id="PTHR30146:SF95">
    <property type="entry name" value="RIBOSE OPERON REPRESSOR"/>
    <property type="match status" value="1"/>
</dbReference>
<dbReference type="InterPro" id="IPR001387">
    <property type="entry name" value="Cro/C1-type_HTH"/>
</dbReference>
<dbReference type="PROSITE" id="PS50932">
    <property type="entry name" value="HTH_LACI_2"/>
    <property type="match status" value="1"/>
</dbReference>
<evidence type="ECO:0000256" key="4">
    <source>
        <dbReference type="ARBA" id="ARBA00023125"/>
    </source>
</evidence>
<dbReference type="Pfam" id="PF00532">
    <property type="entry name" value="Peripla_BP_1"/>
    <property type="match status" value="1"/>
</dbReference>
<dbReference type="SMART" id="SM00354">
    <property type="entry name" value="HTH_LACI"/>
    <property type="match status" value="1"/>
</dbReference>
<keyword evidence="10" id="KW-1185">Reference proteome</keyword>
<keyword evidence="4" id="KW-0238">DNA-binding</keyword>
<dbReference type="GO" id="GO:0003700">
    <property type="term" value="F:DNA-binding transcription factor activity"/>
    <property type="evidence" value="ECO:0007669"/>
    <property type="project" value="TreeGrafter"/>
</dbReference>
<feature type="coiled-coil region" evidence="6">
    <location>
        <begin position="295"/>
        <end position="322"/>
    </location>
</feature>
<feature type="domain" description="HTH lacI-type" evidence="7">
    <location>
        <begin position="2"/>
        <end position="56"/>
    </location>
</feature>
<proteinExistence type="predicted"/>
<keyword evidence="5" id="KW-0804">Transcription</keyword>
<dbReference type="InterPro" id="IPR001761">
    <property type="entry name" value="Peripla_BP/Lac1_sug-bd_dom"/>
</dbReference>
<dbReference type="EMBL" id="CP020772">
    <property type="protein sequence ID" value="ARI75632.1"/>
    <property type="molecule type" value="Genomic_DNA"/>
</dbReference>
<evidence type="ECO:0000256" key="2">
    <source>
        <dbReference type="ARBA" id="ARBA00022491"/>
    </source>
</evidence>
<dbReference type="PROSITE" id="PS50943">
    <property type="entry name" value="HTH_CROC1"/>
    <property type="match status" value="1"/>
</dbReference>
<dbReference type="Gene3D" id="1.10.260.40">
    <property type="entry name" value="lambda repressor-like DNA-binding domains"/>
    <property type="match status" value="1"/>
</dbReference>
<feature type="domain" description="HTH cro/C1-type" evidence="8">
    <location>
        <begin position="3"/>
        <end position="46"/>
    </location>
</feature>
<dbReference type="OrthoDB" id="9784962at2"/>